<dbReference type="OrthoDB" id="9768885at2"/>
<evidence type="ECO:0000256" key="2">
    <source>
        <dbReference type="ARBA" id="ARBA00022448"/>
    </source>
</evidence>
<feature type="transmembrane region" description="Helical" evidence="8">
    <location>
        <begin position="166"/>
        <end position="185"/>
    </location>
</feature>
<dbReference type="GO" id="GO:0015293">
    <property type="term" value="F:symporter activity"/>
    <property type="evidence" value="ECO:0007669"/>
    <property type="project" value="UniProtKB-KW"/>
</dbReference>
<feature type="transmembrane region" description="Helical" evidence="8">
    <location>
        <begin position="370"/>
        <end position="393"/>
    </location>
</feature>
<evidence type="ECO:0000256" key="3">
    <source>
        <dbReference type="ARBA" id="ARBA00022475"/>
    </source>
</evidence>
<evidence type="ECO:0000313" key="10">
    <source>
        <dbReference type="Proteomes" id="UP000321555"/>
    </source>
</evidence>
<dbReference type="SUPFAM" id="SSF118215">
    <property type="entry name" value="Proton glutamate symport protein"/>
    <property type="match status" value="1"/>
</dbReference>
<organism evidence="9 10">
    <name type="scientific">Cytobacillus dafuensis</name>
    <name type="common">Bacillus dafuensis</name>
    <dbReference type="NCBI Taxonomy" id="1742359"/>
    <lineage>
        <taxon>Bacteria</taxon>
        <taxon>Bacillati</taxon>
        <taxon>Bacillota</taxon>
        <taxon>Bacilli</taxon>
        <taxon>Bacillales</taxon>
        <taxon>Bacillaceae</taxon>
        <taxon>Cytobacillus</taxon>
    </lineage>
</organism>
<keyword evidence="6 8" id="KW-1133">Transmembrane helix</keyword>
<keyword evidence="5" id="KW-0769">Symport</keyword>
<dbReference type="InterPro" id="IPR018107">
    <property type="entry name" value="Na-dicarboxylate_symporter_CS"/>
</dbReference>
<sequence>MKLINFYTSRKNLQIHKFRRANIGWKKLGLGTKVFIGFVVGIILGLIFKEKILLIKPVGDIFLTLIKMIVVPLIFFSITSGIFSIGDVQKLKRIGTKTLLYYVITTLLAGGIGIIVANIFKPGEGLDISSIKASSDFQASEIPTLSETILGIFPSNPVQALATGNLMQIIIFSLFLGISITLIGNKAEGLKKLFNEGTEAMYKMTAIVMAFSPIGVAALMACTIGEYGLKIFGPLGKFILVDYVGLISVIIIMYLFMLKFIAKFPLTKFFKSIGKIWVVTASTTSSSGTLPVTISVTKNDYKVKEELAQFTLPIGATMNMNGAVVYYSAAVIFVSQIYGVEMSISQQFLVILMTTLISVGSPGIPGGGIVMTIMLLTTLGLPMEIVGMIAGIYRIIDMGHTTLNVTGDVVSTLCIARSENMYEEDSTPLKKVI</sequence>
<evidence type="ECO:0000256" key="6">
    <source>
        <dbReference type="ARBA" id="ARBA00022989"/>
    </source>
</evidence>
<comment type="subcellular location">
    <subcellularLocation>
        <location evidence="1">Cell membrane</location>
        <topology evidence="1">Multi-pass membrane protein</topology>
    </subcellularLocation>
</comment>
<dbReference type="Pfam" id="PF00375">
    <property type="entry name" value="SDF"/>
    <property type="match status" value="1"/>
</dbReference>
<proteinExistence type="predicted"/>
<keyword evidence="7 8" id="KW-0472">Membrane</keyword>
<evidence type="ECO:0000313" key="9">
    <source>
        <dbReference type="EMBL" id="QED46889.1"/>
    </source>
</evidence>
<dbReference type="PANTHER" id="PTHR42865:SF7">
    <property type="entry name" value="PROTON_GLUTAMATE-ASPARTATE SYMPORTER"/>
    <property type="match status" value="1"/>
</dbReference>
<protein>
    <submittedName>
        <fullName evidence="9">Dicarboxylate/amino acid:cation symporter</fullName>
    </submittedName>
</protein>
<keyword evidence="4 8" id="KW-0812">Transmembrane</keyword>
<evidence type="ECO:0000256" key="1">
    <source>
        <dbReference type="ARBA" id="ARBA00004651"/>
    </source>
</evidence>
<feature type="transmembrane region" description="Helical" evidence="8">
    <location>
        <begin position="347"/>
        <end position="364"/>
    </location>
</feature>
<feature type="transmembrane region" description="Helical" evidence="8">
    <location>
        <begin position="314"/>
        <end position="335"/>
    </location>
</feature>
<dbReference type="PRINTS" id="PR00173">
    <property type="entry name" value="EDTRNSPORT"/>
</dbReference>
<dbReference type="InterPro" id="IPR001991">
    <property type="entry name" value="Na-dicarboxylate_symporter"/>
</dbReference>
<keyword evidence="2" id="KW-0813">Transport</keyword>
<name>A0A5B8Z5K6_CYTDA</name>
<dbReference type="STRING" id="1742359.GCA_001439625_04130"/>
<dbReference type="Gene3D" id="1.10.3860.10">
    <property type="entry name" value="Sodium:dicarboxylate symporter"/>
    <property type="match status" value="1"/>
</dbReference>
<dbReference type="Proteomes" id="UP000321555">
    <property type="component" value="Chromosome"/>
</dbReference>
<dbReference type="PROSITE" id="PS00713">
    <property type="entry name" value="NA_DICARBOXYL_SYMP_1"/>
    <property type="match status" value="1"/>
</dbReference>
<evidence type="ECO:0000256" key="4">
    <source>
        <dbReference type="ARBA" id="ARBA00022692"/>
    </source>
</evidence>
<evidence type="ECO:0000256" key="8">
    <source>
        <dbReference type="SAM" id="Phobius"/>
    </source>
</evidence>
<dbReference type="GO" id="GO:0006835">
    <property type="term" value="P:dicarboxylic acid transport"/>
    <property type="evidence" value="ECO:0007669"/>
    <property type="project" value="TreeGrafter"/>
</dbReference>
<evidence type="ECO:0000256" key="7">
    <source>
        <dbReference type="ARBA" id="ARBA00023136"/>
    </source>
</evidence>
<dbReference type="PANTHER" id="PTHR42865">
    <property type="entry name" value="PROTON/GLUTAMATE-ASPARTATE SYMPORTER"/>
    <property type="match status" value="1"/>
</dbReference>
<feature type="transmembrane region" description="Helical" evidence="8">
    <location>
        <begin position="28"/>
        <end position="49"/>
    </location>
</feature>
<dbReference type="EMBL" id="CP042593">
    <property type="protein sequence ID" value="QED46889.1"/>
    <property type="molecule type" value="Genomic_DNA"/>
</dbReference>
<feature type="transmembrane region" description="Helical" evidence="8">
    <location>
        <begin position="276"/>
        <end position="294"/>
    </location>
</feature>
<dbReference type="GO" id="GO:0005886">
    <property type="term" value="C:plasma membrane"/>
    <property type="evidence" value="ECO:0007669"/>
    <property type="project" value="UniProtKB-SubCell"/>
</dbReference>
<gene>
    <name evidence="9" type="ORF">FSZ17_06180</name>
</gene>
<keyword evidence="10" id="KW-1185">Reference proteome</keyword>
<feature type="transmembrane region" description="Helical" evidence="8">
    <location>
        <begin position="98"/>
        <end position="120"/>
    </location>
</feature>
<feature type="transmembrane region" description="Helical" evidence="8">
    <location>
        <begin position="206"/>
        <end position="229"/>
    </location>
</feature>
<feature type="transmembrane region" description="Helical" evidence="8">
    <location>
        <begin position="235"/>
        <end position="256"/>
    </location>
</feature>
<dbReference type="KEGG" id="bda:FSZ17_06180"/>
<keyword evidence="3" id="KW-1003">Cell membrane</keyword>
<dbReference type="InterPro" id="IPR036458">
    <property type="entry name" value="Na:dicarbo_symporter_sf"/>
</dbReference>
<reference evidence="10" key="1">
    <citation type="submission" date="2019-08" db="EMBL/GenBank/DDBJ databases">
        <authorList>
            <person name="Zheng X."/>
        </authorList>
    </citation>
    <scope>NUCLEOTIDE SEQUENCE [LARGE SCALE GENOMIC DNA]</scope>
    <source>
        <strain evidence="10">FJAT-25496</strain>
    </source>
</reference>
<dbReference type="AlphaFoldDB" id="A0A5B8Z5K6"/>
<evidence type="ECO:0000256" key="5">
    <source>
        <dbReference type="ARBA" id="ARBA00022847"/>
    </source>
</evidence>
<feature type="transmembrane region" description="Helical" evidence="8">
    <location>
        <begin position="61"/>
        <end position="86"/>
    </location>
</feature>
<accession>A0A5B8Z5K6</accession>